<dbReference type="FunFam" id="1.10.510.10:FF:000210">
    <property type="entry name" value="Non-specific serine/threonine protein kinase"/>
    <property type="match status" value="1"/>
</dbReference>
<accession>A0A8J1IVU8</accession>
<dbReference type="InterPro" id="IPR050236">
    <property type="entry name" value="Ser_Thr_kinase_AGC"/>
</dbReference>
<evidence type="ECO:0000256" key="4">
    <source>
        <dbReference type="ARBA" id="ARBA00022679"/>
    </source>
</evidence>
<feature type="domain" description="Protein kinase" evidence="13">
    <location>
        <begin position="297"/>
        <end position="556"/>
    </location>
</feature>
<dbReference type="InterPro" id="IPR008271">
    <property type="entry name" value="Ser/Thr_kinase_AS"/>
</dbReference>
<dbReference type="GeneID" id="116407820"/>
<dbReference type="GO" id="GO:0035556">
    <property type="term" value="P:intracellular signal transduction"/>
    <property type="evidence" value="ECO:0000318"/>
    <property type="project" value="GO_Central"/>
</dbReference>
<dbReference type="GO" id="GO:0004674">
    <property type="term" value="F:protein serine/threonine kinase activity"/>
    <property type="evidence" value="ECO:0000318"/>
    <property type="project" value="GO_Central"/>
</dbReference>
<dbReference type="Pfam" id="PF00069">
    <property type="entry name" value="Pkinase"/>
    <property type="match status" value="1"/>
</dbReference>
<evidence type="ECO:0000256" key="9">
    <source>
        <dbReference type="ARBA" id="ARBA00048679"/>
    </source>
</evidence>
<dbReference type="GO" id="GO:0005524">
    <property type="term" value="F:ATP binding"/>
    <property type="evidence" value="ECO:0007669"/>
    <property type="project" value="UniProtKB-UniRule"/>
</dbReference>
<comment type="similarity">
    <text evidence="1">Belongs to the protein kinase superfamily. AGC Ser/Thr protein kinase family.</text>
</comment>
<dbReference type="PROSITE" id="PS50011">
    <property type="entry name" value="PROTEIN_KINASE_DOM"/>
    <property type="match status" value="1"/>
</dbReference>
<gene>
    <name evidence="16 17" type="primary">LOC116407820</name>
</gene>
<evidence type="ECO:0000256" key="2">
    <source>
        <dbReference type="ARBA" id="ARBA00012513"/>
    </source>
</evidence>
<evidence type="ECO:0000313" key="16">
    <source>
        <dbReference type="RefSeq" id="XP_031749722.1"/>
    </source>
</evidence>
<keyword evidence="7 10" id="KW-0067">ATP-binding</keyword>
<dbReference type="Gene3D" id="3.30.200.20">
    <property type="entry name" value="Phosphorylase Kinase, domain 1"/>
    <property type="match status" value="1"/>
</dbReference>
<organism evidence="15 16">
    <name type="scientific">Xenopus tropicalis</name>
    <name type="common">Western clawed frog</name>
    <name type="synonym">Silurana tropicalis</name>
    <dbReference type="NCBI Taxonomy" id="8364"/>
    <lineage>
        <taxon>Eukaryota</taxon>
        <taxon>Metazoa</taxon>
        <taxon>Chordata</taxon>
        <taxon>Craniata</taxon>
        <taxon>Vertebrata</taxon>
        <taxon>Euteleostomi</taxon>
        <taxon>Amphibia</taxon>
        <taxon>Batrachia</taxon>
        <taxon>Anura</taxon>
        <taxon>Pipoidea</taxon>
        <taxon>Pipidae</taxon>
        <taxon>Xenopodinae</taxon>
        <taxon>Xenopus</taxon>
        <taxon>Silurana</taxon>
    </lineage>
</organism>
<keyword evidence="12" id="KW-1133">Transmembrane helix</keyword>
<dbReference type="InterPro" id="IPR017441">
    <property type="entry name" value="Protein_kinase_ATP_BS"/>
</dbReference>
<dbReference type="SMART" id="SM00220">
    <property type="entry name" value="S_TKc"/>
    <property type="match status" value="1"/>
</dbReference>
<dbReference type="OMA" id="FCHGRTS"/>
<sequence length="619" mass="70193">MLFQPYIAFFILFEQFLFSSDRSSLTQTEILIPEEFEFSNVEEINLCPVILMVFLLAVAIDWTVGRYRTHPYRRRIGQAHLATFMLFTAIIYTHHVLLEFNEESPVYENDEETENFLFYLFVLLVFICGLASDWCFSCSTNKPELPNEIATDTEGEEQNSMERETENLLDAETTEISVDVESTTDCIGPITAVSLETEYLPTDSDTRPGSVTLLETEYPSGEFDTSTSRDDSADEFESAQSTESASIYTTPTLPQSLTPAHPAQKEALAERAETGSVASQELPDSVRQTSPISLDDFEFKRWLGSGTFGQVFQAEHKNTGKMLAIKRINKIESSENDMIEKIFLERDILRKARDSRNPFLVSLFCTFQSEHQVYLAMELVGGGTLEYHLKYGALPHSKTLFYSACIVQGIKFLHDHGIVHRDLKPDNIVLDSAGYAKITDFGQSKTGIDCTSEMTNQYGNSFYCAPEILREESYNRTVDWWSLGVIIYEMAVGEMPFNGEDEDALCEAILYTEPEYPILLNNRTALIIRKLLNKNPKFRLGSARNDGEEVQNFCYFETIDWKALMDKRLKAPFQPGNNFGVSKGRDGGRVTTPLYFIHPTDPTVQAAFSTFDELPVYIP</sequence>
<comment type="catalytic activity">
    <reaction evidence="8">
        <text>L-threonyl-[protein] + ATP = O-phospho-L-threonyl-[protein] + ADP + H(+)</text>
        <dbReference type="Rhea" id="RHEA:46608"/>
        <dbReference type="Rhea" id="RHEA-COMP:11060"/>
        <dbReference type="Rhea" id="RHEA-COMP:11605"/>
        <dbReference type="ChEBI" id="CHEBI:15378"/>
        <dbReference type="ChEBI" id="CHEBI:30013"/>
        <dbReference type="ChEBI" id="CHEBI:30616"/>
        <dbReference type="ChEBI" id="CHEBI:61977"/>
        <dbReference type="ChEBI" id="CHEBI:456216"/>
        <dbReference type="EC" id="2.7.11.1"/>
    </reaction>
</comment>
<dbReference type="PANTHER" id="PTHR24356:SF433">
    <property type="entry name" value="CAMP-DEPENDENT PROTEIN KINASE CATALYTIC SUBUNIT PRKX-LIKE"/>
    <property type="match status" value="1"/>
</dbReference>
<evidence type="ECO:0000259" key="13">
    <source>
        <dbReference type="PROSITE" id="PS50011"/>
    </source>
</evidence>
<evidence type="ECO:0000256" key="1">
    <source>
        <dbReference type="ARBA" id="ARBA00009903"/>
    </source>
</evidence>
<dbReference type="PROSITE" id="PS00107">
    <property type="entry name" value="PROTEIN_KINASE_ATP"/>
    <property type="match status" value="1"/>
</dbReference>
<evidence type="ECO:0000256" key="12">
    <source>
        <dbReference type="SAM" id="Phobius"/>
    </source>
</evidence>
<dbReference type="PANTHER" id="PTHR24356">
    <property type="entry name" value="SERINE/THREONINE-PROTEIN KINASE"/>
    <property type="match status" value="1"/>
</dbReference>
<dbReference type="SUPFAM" id="SSF56112">
    <property type="entry name" value="Protein kinase-like (PK-like)"/>
    <property type="match status" value="1"/>
</dbReference>
<dbReference type="OrthoDB" id="63267at2759"/>
<keyword evidence="6" id="KW-0418">Kinase</keyword>
<dbReference type="Proteomes" id="UP000008143">
    <property type="component" value="Chromosome 9"/>
</dbReference>
<name>A0A8J1IVU8_XENTR</name>
<feature type="transmembrane region" description="Helical" evidence="12">
    <location>
        <begin position="76"/>
        <end position="96"/>
    </location>
</feature>
<feature type="transmembrane region" description="Helical" evidence="12">
    <location>
        <begin position="116"/>
        <end position="136"/>
    </location>
</feature>
<protein>
    <recommendedName>
        <fullName evidence="2">non-specific serine/threonine protein kinase</fullName>
        <ecNumber evidence="2">2.7.11.1</ecNumber>
    </recommendedName>
</protein>
<dbReference type="InterPro" id="IPR011009">
    <property type="entry name" value="Kinase-like_dom_sf"/>
</dbReference>
<feature type="region of interest" description="Disordered" evidence="11">
    <location>
        <begin position="146"/>
        <end position="171"/>
    </location>
</feature>
<keyword evidence="12" id="KW-0472">Membrane</keyword>
<dbReference type="Gene3D" id="1.10.510.10">
    <property type="entry name" value="Transferase(Phosphotransferase) domain 1"/>
    <property type="match status" value="1"/>
</dbReference>
<dbReference type="EC" id="2.7.11.1" evidence="2"/>
<evidence type="ECO:0000256" key="5">
    <source>
        <dbReference type="ARBA" id="ARBA00022741"/>
    </source>
</evidence>
<keyword evidence="5 10" id="KW-0547">Nucleotide-binding</keyword>
<evidence type="ECO:0000256" key="11">
    <source>
        <dbReference type="SAM" id="MobiDB-lite"/>
    </source>
</evidence>
<feature type="binding site" evidence="10">
    <location>
        <position position="326"/>
    </location>
    <ligand>
        <name>ATP</name>
        <dbReference type="ChEBI" id="CHEBI:30616"/>
    </ligand>
</feature>
<dbReference type="KEGG" id="xtr:116407820"/>
<evidence type="ECO:0000256" key="7">
    <source>
        <dbReference type="ARBA" id="ARBA00022840"/>
    </source>
</evidence>
<feature type="domain" description="AGC-kinase C-terminal" evidence="14">
    <location>
        <begin position="557"/>
        <end position="619"/>
    </location>
</feature>
<keyword evidence="4" id="KW-0808">Transferase</keyword>
<evidence type="ECO:0000256" key="6">
    <source>
        <dbReference type="ARBA" id="ARBA00022777"/>
    </source>
</evidence>
<evidence type="ECO:0000259" key="14">
    <source>
        <dbReference type="PROSITE" id="PS51285"/>
    </source>
</evidence>
<feature type="compositionally biased region" description="Polar residues" evidence="11">
    <location>
        <begin position="238"/>
        <end position="258"/>
    </location>
</feature>
<dbReference type="FunFam" id="3.30.200.20:FF:000474">
    <property type="entry name" value="Serine/threonine-protein kinase N2-like"/>
    <property type="match status" value="1"/>
</dbReference>
<dbReference type="PROSITE" id="PS00108">
    <property type="entry name" value="PROTEIN_KINASE_ST"/>
    <property type="match status" value="1"/>
</dbReference>
<evidence type="ECO:0000313" key="15">
    <source>
        <dbReference type="Proteomes" id="UP000008143"/>
    </source>
</evidence>
<keyword evidence="12" id="KW-0812">Transmembrane</keyword>
<dbReference type="InterPro" id="IPR000719">
    <property type="entry name" value="Prot_kinase_dom"/>
</dbReference>
<proteinExistence type="inferred from homology"/>
<comment type="catalytic activity">
    <reaction evidence="9">
        <text>L-seryl-[protein] + ATP = O-phospho-L-seryl-[protein] + ADP + H(+)</text>
        <dbReference type="Rhea" id="RHEA:17989"/>
        <dbReference type="Rhea" id="RHEA-COMP:9863"/>
        <dbReference type="Rhea" id="RHEA-COMP:11604"/>
        <dbReference type="ChEBI" id="CHEBI:15378"/>
        <dbReference type="ChEBI" id="CHEBI:29999"/>
        <dbReference type="ChEBI" id="CHEBI:30616"/>
        <dbReference type="ChEBI" id="CHEBI:83421"/>
        <dbReference type="ChEBI" id="CHEBI:456216"/>
        <dbReference type="EC" id="2.7.11.1"/>
    </reaction>
</comment>
<dbReference type="RefSeq" id="XP_031749722.1">
    <property type="nucleotide sequence ID" value="XM_031893862.1"/>
</dbReference>
<feature type="transmembrane region" description="Helical" evidence="12">
    <location>
        <begin position="43"/>
        <end position="64"/>
    </location>
</feature>
<evidence type="ECO:0000256" key="3">
    <source>
        <dbReference type="ARBA" id="ARBA00022527"/>
    </source>
</evidence>
<dbReference type="AGR" id="Xenbase:XB-GENE-29093379"/>
<reference evidence="16" key="1">
    <citation type="submission" date="2025-08" db="UniProtKB">
        <authorList>
            <consortium name="RefSeq"/>
        </authorList>
    </citation>
    <scope>IDENTIFICATION</scope>
    <source>
        <strain evidence="16">Nigerian</strain>
        <tissue evidence="16">Liver and blood</tissue>
    </source>
</reference>
<feature type="region of interest" description="Disordered" evidence="11">
    <location>
        <begin position="217"/>
        <end position="287"/>
    </location>
</feature>
<dbReference type="PROSITE" id="PS51285">
    <property type="entry name" value="AGC_KINASE_CTER"/>
    <property type="match status" value="1"/>
</dbReference>
<evidence type="ECO:0000313" key="17">
    <source>
        <dbReference type="Xenbase" id="XB-GENE-29093379"/>
    </source>
</evidence>
<keyword evidence="3" id="KW-0723">Serine/threonine-protein kinase</keyword>
<evidence type="ECO:0000256" key="8">
    <source>
        <dbReference type="ARBA" id="ARBA00047899"/>
    </source>
</evidence>
<dbReference type="InterPro" id="IPR000961">
    <property type="entry name" value="AGC-kinase_C"/>
</dbReference>
<evidence type="ECO:0000256" key="10">
    <source>
        <dbReference type="PROSITE-ProRule" id="PRU10141"/>
    </source>
</evidence>
<feature type="compositionally biased region" description="Basic and acidic residues" evidence="11">
    <location>
        <begin position="263"/>
        <end position="273"/>
    </location>
</feature>
<keyword evidence="15" id="KW-1185">Reference proteome</keyword>
<dbReference type="AlphaFoldDB" id="A0A8J1IVU8"/>
<dbReference type="Xenbase" id="XB-GENE-29093379">
    <property type="gene designation" value="LOC116407820"/>
</dbReference>